<proteinExistence type="predicted"/>
<organism evidence="2">
    <name type="scientific">viral metagenome</name>
    <dbReference type="NCBI Taxonomy" id="1070528"/>
    <lineage>
        <taxon>unclassified sequences</taxon>
        <taxon>metagenomes</taxon>
        <taxon>organismal metagenomes</taxon>
    </lineage>
</organism>
<protein>
    <submittedName>
        <fullName evidence="2">Uncharacterized protein</fullName>
    </submittedName>
</protein>
<reference evidence="2" key="1">
    <citation type="journal article" date="2020" name="Nature">
        <title>Giant virus diversity and host interactions through global metagenomics.</title>
        <authorList>
            <person name="Schulz F."/>
            <person name="Roux S."/>
            <person name="Paez-Espino D."/>
            <person name="Jungbluth S."/>
            <person name="Walsh D.A."/>
            <person name="Denef V.J."/>
            <person name="McMahon K.D."/>
            <person name="Konstantinidis K.T."/>
            <person name="Eloe-Fadrosh E.A."/>
            <person name="Kyrpides N.C."/>
            <person name="Woyke T."/>
        </authorList>
    </citation>
    <scope>NUCLEOTIDE SEQUENCE</scope>
    <source>
        <strain evidence="2">GVMAG-M-3300023184-135</strain>
    </source>
</reference>
<name>A0A6C0HLA7_9ZZZZ</name>
<evidence type="ECO:0000256" key="1">
    <source>
        <dbReference type="SAM" id="MobiDB-lite"/>
    </source>
</evidence>
<accession>A0A6C0HLA7</accession>
<dbReference type="EMBL" id="MN739978">
    <property type="protein sequence ID" value="QHT81147.1"/>
    <property type="molecule type" value="Genomic_DNA"/>
</dbReference>
<feature type="region of interest" description="Disordered" evidence="1">
    <location>
        <begin position="55"/>
        <end position="82"/>
    </location>
</feature>
<sequence>MSAFKLAKKRTVPEIAADLARLKREEKELRHTLKHSPRHVGAKTALITTWSEIEHTKREKGVPKRAGRRTVKRTKMDRRRRR</sequence>
<feature type="compositionally biased region" description="Basic residues" evidence="1">
    <location>
        <begin position="63"/>
        <end position="82"/>
    </location>
</feature>
<dbReference type="AlphaFoldDB" id="A0A6C0HLA7"/>
<evidence type="ECO:0000313" key="2">
    <source>
        <dbReference type="EMBL" id="QHT81147.1"/>
    </source>
</evidence>